<dbReference type="PATRIC" id="fig|699431.3.peg.589"/>
<feature type="region of interest" description="Disordered" evidence="2">
    <location>
        <begin position="1"/>
        <end position="22"/>
    </location>
</feature>
<keyword evidence="1" id="KW-0175">Coiled coil</keyword>
<dbReference type="EMBL" id="LGUC01000001">
    <property type="protein sequence ID" value="KPN29849.1"/>
    <property type="molecule type" value="Genomic_DNA"/>
</dbReference>
<keyword evidence="3" id="KW-0436">Ligase</keyword>
<keyword evidence="4" id="KW-1185">Reference proteome</keyword>
<proteinExistence type="predicted"/>
<dbReference type="AlphaFoldDB" id="A0A0P7FT16"/>
<organism evidence="3 4">
    <name type="scientific">Halolamina pelagica</name>
    <dbReference type="NCBI Taxonomy" id="699431"/>
    <lineage>
        <taxon>Archaea</taxon>
        <taxon>Methanobacteriati</taxon>
        <taxon>Methanobacteriota</taxon>
        <taxon>Stenosarchaea group</taxon>
        <taxon>Halobacteria</taxon>
        <taxon>Halobacteriales</taxon>
        <taxon>Haloferacaceae</taxon>
    </lineage>
</organism>
<comment type="caution">
    <text evidence="3">The sequence shown here is derived from an EMBL/GenBank/DDBJ whole genome shotgun (WGS) entry which is preliminary data.</text>
</comment>
<dbReference type="GO" id="GO:0006436">
    <property type="term" value="P:tryptophanyl-tRNA aminoacylation"/>
    <property type="evidence" value="ECO:0007669"/>
    <property type="project" value="TreeGrafter"/>
</dbReference>
<dbReference type="GO" id="GO:0004830">
    <property type="term" value="F:tryptophan-tRNA ligase activity"/>
    <property type="evidence" value="ECO:0007669"/>
    <property type="project" value="UniProtKB-EC"/>
</dbReference>
<dbReference type="SUPFAM" id="SSF52374">
    <property type="entry name" value="Nucleotidylyl transferase"/>
    <property type="match status" value="1"/>
</dbReference>
<dbReference type="Gene3D" id="1.10.240.10">
    <property type="entry name" value="Tyrosyl-Transfer RNA Synthetase"/>
    <property type="match status" value="1"/>
</dbReference>
<dbReference type="PANTHER" id="PTHR10055">
    <property type="entry name" value="TRYPTOPHANYL-TRNA SYNTHETASE"/>
    <property type="match status" value="1"/>
</dbReference>
<protein>
    <submittedName>
        <fullName evidence="3">Tryptophan--tRNA ligase</fullName>
        <ecNumber evidence="3">6.1.1.2</ecNumber>
    </submittedName>
</protein>
<feature type="coiled-coil region" evidence="1">
    <location>
        <begin position="61"/>
        <end position="92"/>
    </location>
</feature>
<sequence>MKSAATGGRATAEKQRELGGEPDECPVYELYAYLLAEGDDEFAARVYEECAEGERLCGGCKEQAAELMREFLAEHQEKREEAKEVLADVDIDLSSERRGLGGKEEEDAV</sequence>
<evidence type="ECO:0000256" key="1">
    <source>
        <dbReference type="SAM" id="Coils"/>
    </source>
</evidence>
<dbReference type="GO" id="GO:0005737">
    <property type="term" value="C:cytoplasm"/>
    <property type="evidence" value="ECO:0007669"/>
    <property type="project" value="TreeGrafter"/>
</dbReference>
<evidence type="ECO:0000313" key="3">
    <source>
        <dbReference type="EMBL" id="KPN29849.1"/>
    </source>
</evidence>
<reference evidence="4" key="1">
    <citation type="submission" date="2013-11" db="EMBL/GenBank/DDBJ databases">
        <authorList>
            <person name="Hoang H.T."/>
            <person name="Killian M.L."/>
            <person name="Madson D.M."/>
            <person name="Arruda P.H.E."/>
            <person name="Sun D."/>
            <person name="Schwartz K.J."/>
            <person name="Yoon K."/>
        </authorList>
    </citation>
    <scope>NUCLEOTIDE SEQUENCE [LARGE SCALE GENOMIC DNA]</scope>
    <source>
        <strain evidence="4">CDK2</strain>
    </source>
</reference>
<evidence type="ECO:0000313" key="4">
    <source>
        <dbReference type="Proteomes" id="UP000050535"/>
    </source>
</evidence>
<accession>A0A0P7FT16</accession>
<dbReference type="Proteomes" id="UP000050535">
    <property type="component" value="Unassembled WGS sequence"/>
</dbReference>
<dbReference type="PANTHER" id="PTHR10055:SF5">
    <property type="entry name" value="TRYPTOPHAN--TRNA LIGASE"/>
    <property type="match status" value="1"/>
</dbReference>
<dbReference type="STRING" id="699431.SY89_00567"/>
<evidence type="ECO:0000256" key="2">
    <source>
        <dbReference type="SAM" id="MobiDB-lite"/>
    </source>
</evidence>
<gene>
    <name evidence="3" type="primary">trpS_2</name>
    <name evidence="3" type="ORF">SY89_00567</name>
</gene>
<dbReference type="EC" id="6.1.1.2" evidence="3"/>
<name>A0A0P7FT16_9EURY</name>